<evidence type="ECO:0000259" key="11">
    <source>
        <dbReference type="PROSITE" id="PS50905"/>
    </source>
</evidence>
<dbReference type="GO" id="GO:0020037">
    <property type="term" value="F:heme binding"/>
    <property type="evidence" value="ECO:0007669"/>
    <property type="project" value="TreeGrafter"/>
</dbReference>
<dbReference type="InterPro" id="IPR009040">
    <property type="entry name" value="Ferritin-like_diiron"/>
</dbReference>
<dbReference type="OrthoDB" id="9800505at2"/>
<dbReference type="PIRSF" id="PIRSF002560">
    <property type="entry name" value="Bacterioferritin"/>
    <property type="match status" value="1"/>
</dbReference>
<evidence type="ECO:0000256" key="5">
    <source>
        <dbReference type="ARBA" id="ARBA00023002"/>
    </source>
</evidence>
<dbReference type="PANTHER" id="PTHR30295">
    <property type="entry name" value="BACTERIOFERRITIN"/>
    <property type="match status" value="1"/>
</dbReference>
<evidence type="ECO:0000256" key="10">
    <source>
        <dbReference type="PIRSR" id="PIRSR002560-1"/>
    </source>
</evidence>
<feature type="binding site" evidence="10">
    <location>
        <position position="54"/>
    </location>
    <ligand>
        <name>Fe cation</name>
        <dbReference type="ChEBI" id="CHEBI:24875"/>
        <label>1</label>
    </ligand>
</feature>
<keyword evidence="4" id="KW-0410">Iron transport</keyword>
<dbReference type="SUPFAM" id="SSF47240">
    <property type="entry name" value="Ferritin-like"/>
    <property type="match status" value="1"/>
</dbReference>
<dbReference type="GO" id="GO:0008199">
    <property type="term" value="F:ferric iron binding"/>
    <property type="evidence" value="ECO:0007669"/>
    <property type="project" value="InterPro"/>
</dbReference>
<evidence type="ECO:0000256" key="2">
    <source>
        <dbReference type="ARBA" id="ARBA00022434"/>
    </source>
</evidence>
<dbReference type="NCBIfam" id="TIGR00754">
    <property type="entry name" value="bfr"/>
    <property type="match status" value="1"/>
</dbReference>
<dbReference type="GO" id="GO:0005829">
    <property type="term" value="C:cytosol"/>
    <property type="evidence" value="ECO:0007669"/>
    <property type="project" value="TreeGrafter"/>
</dbReference>
<dbReference type="GO" id="GO:0006826">
    <property type="term" value="P:iron ion transport"/>
    <property type="evidence" value="ECO:0007669"/>
    <property type="project" value="UniProtKB-KW"/>
</dbReference>
<comment type="similarity">
    <text evidence="1 9">Belongs to the bacterioferritin family.</text>
</comment>
<dbReference type="AlphaFoldDB" id="A0A286G8X9"/>
<sequence>MKGDPAIIAELNALLSYEMVAADQYFVHAHMYEDMGFHRLFERIKHEQEEELEHAQKLIRRILFLGGTPDLGTRQTPTIAADIPGMLKADLALEMQVVADLKRVIKLAEDKRDYMTREVLIELLDDTEEDHVYWLEQQLRLIDAIGLENYLQSQMDGSAAS</sequence>
<dbReference type="InterPro" id="IPR009078">
    <property type="entry name" value="Ferritin-like_SF"/>
</dbReference>
<dbReference type="RefSeq" id="WP_097277981.1">
    <property type="nucleotide sequence ID" value="NZ_OCNJ01000002.1"/>
</dbReference>
<feature type="binding site" evidence="10">
    <location>
        <position position="94"/>
    </location>
    <ligand>
        <name>Fe cation</name>
        <dbReference type="ChEBI" id="CHEBI:24875"/>
        <label>2</label>
    </ligand>
</feature>
<feature type="binding site" evidence="10">
    <location>
        <position position="18"/>
    </location>
    <ligand>
        <name>Fe cation</name>
        <dbReference type="ChEBI" id="CHEBI:24875"/>
        <label>1</label>
    </ligand>
</feature>
<keyword evidence="9 10" id="KW-0479">Metal-binding</keyword>
<dbReference type="PROSITE" id="PS50905">
    <property type="entry name" value="FERRITIN_LIKE"/>
    <property type="match status" value="1"/>
</dbReference>
<protein>
    <recommendedName>
        <fullName evidence="9">Bacterioferritin</fullName>
    </recommendedName>
</protein>
<evidence type="ECO:0000256" key="8">
    <source>
        <dbReference type="ARBA" id="ARBA00036243"/>
    </source>
</evidence>
<keyword evidence="5" id="KW-0560">Oxidoreductase</keyword>
<feature type="binding site" evidence="10">
    <location>
        <position position="131"/>
    </location>
    <ligand>
        <name>Fe cation</name>
        <dbReference type="ChEBI" id="CHEBI:24875"/>
        <label>2</label>
    </ligand>
</feature>
<name>A0A286G8X9_9PROT</name>
<keyword evidence="2 9" id="KW-0409">Iron storage</keyword>
<gene>
    <name evidence="12" type="ORF">SAMN05421508_102216</name>
</gene>
<dbReference type="EMBL" id="OCNJ01000002">
    <property type="protein sequence ID" value="SOD92003.1"/>
    <property type="molecule type" value="Genomic_DNA"/>
</dbReference>
<evidence type="ECO:0000256" key="1">
    <source>
        <dbReference type="ARBA" id="ARBA00008093"/>
    </source>
</evidence>
<reference evidence="12 13" key="1">
    <citation type="submission" date="2017-09" db="EMBL/GenBank/DDBJ databases">
        <authorList>
            <person name="Ehlers B."/>
            <person name="Leendertz F.H."/>
        </authorList>
    </citation>
    <scope>NUCLEOTIDE SEQUENCE [LARGE SCALE GENOMIC DNA]</scope>
    <source>
        <strain evidence="12 13">USBA 140</strain>
    </source>
</reference>
<dbReference type="InterPro" id="IPR002024">
    <property type="entry name" value="Bacterioferritin"/>
</dbReference>
<feature type="binding site" evidence="10">
    <location>
        <position position="128"/>
    </location>
    <ligand>
        <name>Fe cation</name>
        <dbReference type="ChEBI" id="CHEBI:24875"/>
        <label>2</label>
    </ligand>
</feature>
<evidence type="ECO:0000313" key="13">
    <source>
        <dbReference type="Proteomes" id="UP000219621"/>
    </source>
</evidence>
<evidence type="ECO:0000256" key="9">
    <source>
        <dbReference type="PIRNR" id="PIRNR002560"/>
    </source>
</evidence>
<keyword evidence="6 9" id="KW-0408">Iron</keyword>
<evidence type="ECO:0000256" key="7">
    <source>
        <dbReference type="ARBA" id="ARBA00023065"/>
    </source>
</evidence>
<evidence type="ECO:0000256" key="6">
    <source>
        <dbReference type="ARBA" id="ARBA00023004"/>
    </source>
</evidence>
<dbReference type="GO" id="GO:0006879">
    <property type="term" value="P:intracellular iron ion homeostasis"/>
    <property type="evidence" value="ECO:0007669"/>
    <property type="project" value="UniProtKB-KW"/>
</dbReference>
<keyword evidence="13" id="KW-1185">Reference proteome</keyword>
<feature type="domain" description="Ferritin-like diiron" evidence="11">
    <location>
        <begin position="1"/>
        <end position="146"/>
    </location>
</feature>
<dbReference type="Proteomes" id="UP000219621">
    <property type="component" value="Unassembled WGS sequence"/>
</dbReference>
<accession>A0A286G8X9</accession>
<feature type="binding site" evidence="10">
    <location>
        <position position="51"/>
    </location>
    <ligand>
        <name>Fe cation</name>
        <dbReference type="ChEBI" id="CHEBI:24875"/>
        <label>2</label>
    </ligand>
</feature>
<dbReference type="PANTHER" id="PTHR30295:SF9">
    <property type="entry name" value="BACTERIOFERRITIN"/>
    <property type="match status" value="1"/>
</dbReference>
<keyword evidence="7" id="KW-0406">Ion transport</keyword>
<dbReference type="InterPro" id="IPR012347">
    <property type="entry name" value="Ferritin-like"/>
</dbReference>
<organism evidence="12 13">
    <name type="scientific">Caenispirillum bisanense</name>
    <dbReference type="NCBI Taxonomy" id="414052"/>
    <lineage>
        <taxon>Bacteria</taxon>
        <taxon>Pseudomonadati</taxon>
        <taxon>Pseudomonadota</taxon>
        <taxon>Alphaproteobacteria</taxon>
        <taxon>Rhodospirillales</taxon>
        <taxon>Novispirillaceae</taxon>
        <taxon>Caenispirillum</taxon>
    </lineage>
</organism>
<feature type="binding site" evidence="10">
    <location>
        <position position="50"/>
    </location>
    <ligand>
        <name>Fe cation</name>
        <dbReference type="ChEBI" id="CHEBI:24875"/>
        <label>3</label>
    </ligand>
</feature>
<dbReference type="PRINTS" id="PR00601">
    <property type="entry name" value="BACFERRITIN"/>
</dbReference>
<proteinExistence type="inferred from homology"/>
<feature type="binding site" evidence="10">
    <location>
        <position position="46"/>
    </location>
    <ligand>
        <name>Fe cation</name>
        <dbReference type="ChEBI" id="CHEBI:24875"/>
        <label>3</label>
    </ligand>
</feature>
<evidence type="ECO:0000256" key="3">
    <source>
        <dbReference type="ARBA" id="ARBA00022448"/>
    </source>
</evidence>
<feature type="binding site" evidence="10">
    <location>
        <position position="51"/>
    </location>
    <ligand>
        <name>Fe cation</name>
        <dbReference type="ChEBI" id="CHEBI:24875"/>
        <label>1</label>
    </ligand>
</feature>
<comment type="catalytic activity">
    <reaction evidence="8">
        <text>Fe(2+)(in) = Fe(2+)(out)</text>
        <dbReference type="Rhea" id="RHEA:28486"/>
        <dbReference type="ChEBI" id="CHEBI:29033"/>
    </reaction>
</comment>
<dbReference type="Pfam" id="PF00210">
    <property type="entry name" value="Ferritin"/>
    <property type="match status" value="1"/>
</dbReference>
<keyword evidence="3" id="KW-0813">Transport</keyword>
<evidence type="ECO:0000256" key="4">
    <source>
        <dbReference type="ARBA" id="ARBA00022496"/>
    </source>
</evidence>
<evidence type="ECO:0000313" key="12">
    <source>
        <dbReference type="EMBL" id="SOD92003.1"/>
    </source>
</evidence>
<dbReference type="InterPro" id="IPR008331">
    <property type="entry name" value="Ferritin_DPS_dom"/>
</dbReference>
<feature type="binding site" evidence="10">
    <location>
        <position position="128"/>
    </location>
    <ligand>
        <name>Fe cation</name>
        <dbReference type="ChEBI" id="CHEBI:24875"/>
        <label>1</label>
    </ligand>
</feature>
<dbReference type="CDD" id="cd00907">
    <property type="entry name" value="Bacterioferritin"/>
    <property type="match status" value="1"/>
</dbReference>
<dbReference type="Gene3D" id="1.20.1260.10">
    <property type="match status" value="1"/>
</dbReference>
<dbReference type="GO" id="GO:0004322">
    <property type="term" value="F:ferroxidase activity"/>
    <property type="evidence" value="ECO:0007669"/>
    <property type="project" value="TreeGrafter"/>
</dbReference>